<dbReference type="AlphaFoldDB" id="A0A455SK75"/>
<sequence>MQFVPLELAQELWKATPELNWSAFYDRVQERLEKGPAIEGVNPTTLLQSVKYLSQIGTPFPLSAQDLYKVLNEQIQNRTL</sequence>
<protein>
    <submittedName>
        <fullName evidence="1">Uncharacterized protein</fullName>
    </submittedName>
</protein>
<reference evidence="1" key="1">
    <citation type="submission" date="2018-12" db="EMBL/GenBank/DDBJ databases">
        <title>Novel natural products biosynthetic potential of the class Ktedonobacteria.</title>
        <authorList>
            <person name="Zheng Y."/>
            <person name="Saitou A."/>
            <person name="Wang C.M."/>
            <person name="Toyoda A."/>
            <person name="Minakuchi Y."/>
            <person name="Sekiguchi Y."/>
            <person name="Ueda K."/>
            <person name="Takano H."/>
            <person name="Sakai Y."/>
            <person name="Yokota A."/>
            <person name="Yabe S."/>
        </authorList>
    </citation>
    <scope>NUCLEOTIDE SEQUENCE</scope>
    <source>
        <strain evidence="1">COM3</strain>
    </source>
</reference>
<dbReference type="EMBL" id="AP019376">
    <property type="protein sequence ID" value="BBH87778.1"/>
    <property type="molecule type" value="Genomic_DNA"/>
</dbReference>
<evidence type="ECO:0000313" key="1">
    <source>
        <dbReference type="EMBL" id="BBH87778.1"/>
    </source>
</evidence>
<organism evidence="1">
    <name type="scientific">Thermosporothrix sp. COM3</name>
    <dbReference type="NCBI Taxonomy" id="2490863"/>
    <lineage>
        <taxon>Bacteria</taxon>
        <taxon>Bacillati</taxon>
        <taxon>Chloroflexota</taxon>
        <taxon>Ktedonobacteria</taxon>
        <taxon>Ktedonobacterales</taxon>
        <taxon>Thermosporotrichaceae</taxon>
        <taxon>Thermosporothrix</taxon>
    </lineage>
</organism>
<gene>
    <name evidence="1" type="ORF">KTC_25290</name>
</gene>
<accession>A0A455SK75</accession>
<proteinExistence type="predicted"/>
<name>A0A455SK75_9CHLR</name>